<dbReference type="Pfam" id="PF04608">
    <property type="entry name" value="PgpA"/>
    <property type="match status" value="1"/>
</dbReference>
<dbReference type="EMBL" id="SKBM01000003">
    <property type="protein sequence ID" value="TCZ65337.1"/>
    <property type="molecule type" value="Genomic_DNA"/>
</dbReference>
<dbReference type="CDD" id="cd06971">
    <property type="entry name" value="PgpA"/>
    <property type="match status" value="1"/>
</dbReference>
<keyword evidence="2" id="KW-0812">Transmembrane</keyword>
<organism evidence="4 5">
    <name type="scientific">Roseicella aquatilis</name>
    <dbReference type="NCBI Taxonomy" id="2527868"/>
    <lineage>
        <taxon>Bacteria</taxon>
        <taxon>Pseudomonadati</taxon>
        <taxon>Pseudomonadota</taxon>
        <taxon>Alphaproteobacteria</taxon>
        <taxon>Acetobacterales</taxon>
        <taxon>Roseomonadaceae</taxon>
        <taxon>Roseicella</taxon>
    </lineage>
</organism>
<dbReference type="AlphaFoldDB" id="A0A4V2WLY2"/>
<evidence type="ECO:0000256" key="2">
    <source>
        <dbReference type="SAM" id="Phobius"/>
    </source>
</evidence>
<dbReference type="InterPro" id="IPR026037">
    <property type="entry name" value="PgpA"/>
</dbReference>
<gene>
    <name evidence="4" type="ORF">EXY23_03945</name>
</gene>
<dbReference type="GO" id="GO:0006629">
    <property type="term" value="P:lipid metabolic process"/>
    <property type="evidence" value="ECO:0007669"/>
    <property type="project" value="InterPro"/>
</dbReference>
<dbReference type="Proteomes" id="UP000295023">
    <property type="component" value="Unassembled WGS sequence"/>
</dbReference>
<dbReference type="InterPro" id="IPR036681">
    <property type="entry name" value="PgpA-like_sf"/>
</dbReference>
<dbReference type="GO" id="GO:0008962">
    <property type="term" value="F:phosphatidylglycerophosphatase activity"/>
    <property type="evidence" value="ECO:0007669"/>
    <property type="project" value="InterPro"/>
</dbReference>
<accession>A0A4V2WLY2</accession>
<dbReference type="PANTHER" id="PTHR36305:SF1">
    <property type="entry name" value="PHOSPHATIDYLGLYCEROPHOSPHATASE A"/>
    <property type="match status" value="1"/>
</dbReference>
<keyword evidence="2" id="KW-1133">Transmembrane helix</keyword>
<dbReference type="OrthoDB" id="9804091at2"/>
<dbReference type="PANTHER" id="PTHR36305">
    <property type="entry name" value="PHOSPHATIDYLGLYCEROPHOSPHATASE A"/>
    <property type="match status" value="1"/>
</dbReference>
<feature type="compositionally biased region" description="Low complexity" evidence="1">
    <location>
        <begin position="22"/>
        <end position="38"/>
    </location>
</feature>
<protein>
    <submittedName>
        <fullName evidence="4">Phosphatidylglycerophosphatase A</fullName>
    </submittedName>
</protein>
<evidence type="ECO:0000256" key="1">
    <source>
        <dbReference type="SAM" id="MobiDB-lite"/>
    </source>
</evidence>
<name>A0A4V2WLY2_9PROT</name>
<feature type="region of interest" description="Disordered" evidence="1">
    <location>
        <begin position="1"/>
        <end position="62"/>
    </location>
</feature>
<evidence type="ECO:0000313" key="4">
    <source>
        <dbReference type="EMBL" id="TCZ65337.1"/>
    </source>
</evidence>
<keyword evidence="5" id="KW-1185">Reference proteome</keyword>
<sequence>MAPPLGHPHRRDPAQARRGRARSLALLPGGAGDPDPAGLGTGERGALRRDGGGDATGQAGDGALLPARHRPCAAIGGPRLAGGAGPLAGADAVSPGQGAAWLVATLGGVGRLRPAPGSWGSAVVLPAALLGPAACFGLALLLTVLGFWAAHRLLGEDTNADPGWVVVDEGAGQLLALAALPEAGWIGVALAFLLFRLFDITKPGPVGWADRRHGAIGVMLDDLVAGALVAVLLLALQVVLPGGMP</sequence>
<feature type="transmembrane region" description="Helical" evidence="2">
    <location>
        <begin position="123"/>
        <end position="150"/>
    </location>
</feature>
<proteinExistence type="predicted"/>
<evidence type="ECO:0000313" key="5">
    <source>
        <dbReference type="Proteomes" id="UP000295023"/>
    </source>
</evidence>
<reference evidence="4 5" key="1">
    <citation type="submission" date="2019-03" db="EMBL/GenBank/DDBJ databases">
        <title>Paracraurococcus aquatilis NE82 genome sequence.</title>
        <authorList>
            <person name="Zhao Y."/>
            <person name="Du Z."/>
        </authorList>
    </citation>
    <scope>NUCLEOTIDE SEQUENCE [LARGE SCALE GENOMIC DNA]</scope>
    <source>
        <strain evidence="4 5">NE82</strain>
    </source>
</reference>
<dbReference type="InterPro" id="IPR007686">
    <property type="entry name" value="YutG/PgpA"/>
</dbReference>
<comment type="caution">
    <text evidence="4">The sequence shown here is derived from an EMBL/GenBank/DDBJ whole genome shotgun (WGS) entry which is preliminary data.</text>
</comment>
<feature type="transmembrane region" description="Helical" evidence="2">
    <location>
        <begin position="170"/>
        <end position="195"/>
    </location>
</feature>
<feature type="transmembrane region" description="Helical" evidence="2">
    <location>
        <begin position="216"/>
        <end position="240"/>
    </location>
</feature>
<dbReference type="SUPFAM" id="SSF101307">
    <property type="entry name" value="YutG-like"/>
    <property type="match status" value="1"/>
</dbReference>
<feature type="domain" description="YutG/PgpA" evidence="3">
    <location>
        <begin position="103"/>
        <end position="236"/>
    </location>
</feature>
<keyword evidence="2" id="KW-0472">Membrane</keyword>
<evidence type="ECO:0000259" key="3">
    <source>
        <dbReference type="Pfam" id="PF04608"/>
    </source>
</evidence>